<proteinExistence type="predicted"/>
<accession>A0A016TGK3</accession>
<gene>
    <name evidence="2" type="primary">Acey_s0104.g3606</name>
    <name evidence="2" type="ORF">Y032_0104g3606</name>
</gene>
<protein>
    <recommendedName>
        <fullName evidence="1">Helix-turn-helix domain-containing protein</fullName>
    </recommendedName>
</protein>
<evidence type="ECO:0000313" key="2">
    <source>
        <dbReference type="EMBL" id="EYC01795.1"/>
    </source>
</evidence>
<keyword evidence="3" id="KW-1185">Reference proteome</keyword>
<dbReference type="Pfam" id="PF26215">
    <property type="entry name" value="HTH_animal"/>
    <property type="match status" value="1"/>
</dbReference>
<evidence type="ECO:0000313" key="3">
    <source>
        <dbReference type="Proteomes" id="UP000024635"/>
    </source>
</evidence>
<dbReference type="EMBL" id="JARK01001440">
    <property type="protein sequence ID" value="EYC01795.1"/>
    <property type="molecule type" value="Genomic_DNA"/>
</dbReference>
<evidence type="ECO:0000259" key="1">
    <source>
        <dbReference type="Pfam" id="PF26215"/>
    </source>
</evidence>
<dbReference type="InterPro" id="IPR058912">
    <property type="entry name" value="HTH_animal"/>
</dbReference>
<feature type="domain" description="Helix-turn-helix" evidence="1">
    <location>
        <begin position="59"/>
        <end position="107"/>
    </location>
</feature>
<name>A0A016TGK3_9BILA</name>
<dbReference type="AlphaFoldDB" id="A0A016TGK3"/>
<reference evidence="3" key="1">
    <citation type="journal article" date="2015" name="Nat. Genet.">
        <title>The genome and transcriptome of the zoonotic hookworm Ancylostoma ceylanicum identify infection-specific gene families.</title>
        <authorList>
            <person name="Schwarz E.M."/>
            <person name="Hu Y."/>
            <person name="Antoshechkin I."/>
            <person name="Miller M.M."/>
            <person name="Sternberg P.W."/>
            <person name="Aroian R.V."/>
        </authorList>
    </citation>
    <scope>NUCLEOTIDE SEQUENCE</scope>
    <source>
        <strain evidence="3">HY135</strain>
    </source>
</reference>
<sequence length="177" mass="19718">MEVEATLEKLNAFDPHVLFTIERADNEGYLPFLNTKIRLSSGQKEYVWHKKAASANISVHSRSAHPQFIKANVVRNFKITKEKLCTATDVGVERKIGRILAENGYNGNPSTTATWFPHSTSDGILFILPYVGDRSSTCTERSGETSRIAYYACVSSATLPKAPLHLHINLRSQVLRA</sequence>
<comment type="caution">
    <text evidence="2">The sequence shown here is derived from an EMBL/GenBank/DDBJ whole genome shotgun (WGS) entry which is preliminary data.</text>
</comment>
<organism evidence="2 3">
    <name type="scientific">Ancylostoma ceylanicum</name>
    <dbReference type="NCBI Taxonomy" id="53326"/>
    <lineage>
        <taxon>Eukaryota</taxon>
        <taxon>Metazoa</taxon>
        <taxon>Ecdysozoa</taxon>
        <taxon>Nematoda</taxon>
        <taxon>Chromadorea</taxon>
        <taxon>Rhabditida</taxon>
        <taxon>Rhabditina</taxon>
        <taxon>Rhabditomorpha</taxon>
        <taxon>Strongyloidea</taxon>
        <taxon>Ancylostomatidae</taxon>
        <taxon>Ancylostomatinae</taxon>
        <taxon>Ancylostoma</taxon>
    </lineage>
</organism>
<dbReference type="OrthoDB" id="8042232at2759"/>
<dbReference type="Proteomes" id="UP000024635">
    <property type="component" value="Unassembled WGS sequence"/>
</dbReference>